<evidence type="ECO:0000313" key="2">
    <source>
        <dbReference type="Proteomes" id="UP000308600"/>
    </source>
</evidence>
<keyword evidence="2" id="KW-1185">Reference proteome</keyword>
<dbReference type="EMBL" id="ML208540">
    <property type="protein sequence ID" value="TFK63099.1"/>
    <property type="molecule type" value="Genomic_DNA"/>
</dbReference>
<sequence>MSLPDPILPLELERVIFVLTLQVQNEPAHPVNLLLVAKRVHEWLIPVLYKTIVRHSSRTYPLNVNASSPSLAITTYGRYTQNLLMEYKAGEDDEVANTLHYCPQIRRLALWGGVSLIGATRNMLKLNSVTELSVNVPQLNIPFIDWDHSKIDPKGTAHPEYVEQVEEFQIKYRDFLSKITHLDISGHFDDVTKVEDMGPALKHLKDLTHLCVPDLKGFTRLIKEVVKKCPKVGVIVWIVNLKSVAVIEVAGMRCVSVGGENSGLRPEVNWFHCVLPGADAVFEAKGLDERTREKIVTICRLDPVMTWEEGARGGEDMWTLVDDVIQERSQKNSVRKV</sequence>
<accession>A0ACD3ABW7</accession>
<name>A0ACD3ABW7_9AGAR</name>
<proteinExistence type="predicted"/>
<organism evidence="1 2">
    <name type="scientific">Pluteus cervinus</name>
    <dbReference type="NCBI Taxonomy" id="181527"/>
    <lineage>
        <taxon>Eukaryota</taxon>
        <taxon>Fungi</taxon>
        <taxon>Dikarya</taxon>
        <taxon>Basidiomycota</taxon>
        <taxon>Agaricomycotina</taxon>
        <taxon>Agaricomycetes</taxon>
        <taxon>Agaricomycetidae</taxon>
        <taxon>Agaricales</taxon>
        <taxon>Pluteineae</taxon>
        <taxon>Pluteaceae</taxon>
        <taxon>Pluteus</taxon>
    </lineage>
</organism>
<gene>
    <name evidence="1" type="ORF">BDN72DRAFT_902689</name>
</gene>
<dbReference type="Proteomes" id="UP000308600">
    <property type="component" value="Unassembled WGS sequence"/>
</dbReference>
<evidence type="ECO:0000313" key="1">
    <source>
        <dbReference type="EMBL" id="TFK63099.1"/>
    </source>
</evidence>
<protein>
    <submittedName>
        <fullName evidence="1">Uncharacterized protein</fullName>
    </submittedName>
</protein>
<reference evidence="1 2" key="1">
    <citation type="journal article" date="2019" name="Nat. Ecol. Evol.">
        <title>Megaphylogeny resolves global patterns of mushroom evolution.</title>
        <authorList>
            <person name="Varga T."/>
            <person name="Krizsan K."/>
            <person name="Foldi C."/>
            <person name="Dima B."/>
            <person name="Sanchez-Garcia M."/>
            <person name="Sanchez-Ramirez S."/>
            <person name="Szollosi G.J."/>
            <person name="Szarkandi J.G."/>
            <person name="Papp V."/>
            <person name="Albert L."/>
            <person name="Andreopoulos W."/>
            <person name="Angelini C."/>
            <person name="Antonin V."/>
            <person name="Barry K.W."/>
            <person name="Bougher N.L."/>
            <person name="Buchanan P."/>
            <person name="Buyck B."/>
            <person name="Bense V."/>
            <person name="Catcheside P."/>
            <person name="Chovatia M."/>
            <person name="Cooper J."/>
            <person name="Damon W."/>
            <person name="Desjardin D."/>
            <person name="Finy P."/>
            <person name="Geml J."/>
            <person name="Haridas S."/>
            <person name="Hughes K."/>
            <person name="Justo A."/>
            <person name="Karasinski D."/>
            <person name="Kautmanova I."/>
            <person name="Kiss B."/>
            <person name="Kocsube S."/>
            <person name="Kotiranta H."/>
            <person name="LaButti K.M."/>
            <person name="Lechner B.E."/>
            <person name="Liimatainen K."/>
            <person name="Lipzen A."/>
            <person name="Lukacs Z."/>
            <person name="Mihaltcheva S."/>
            <person name="Morgado L.N."/>
            <person name="Niskanen T."/>
            <person name="Noordeloos M.E."/>
            <person name="Ohm R.A."/>
            <person name="Ortiz-Santana B."/>
            <person name="Ovrebo C."/>
            <person name="Racz N."/>
            <person name="Riley R."/>
            <person name="Savchenko A."/>
            <person name="Shiryaev A."/>
            <person name="Soop K."/>
            <person name="Spirin V."/>
            <person name="Szebenyi C."/>
            <person name="Tomsovsky M."/>
            <person name="Tulloss R.E."/>
            <person name="Uehling J."/>
            <person name="Grigoriev I.V."/>
            <person name="Vagvolgyi C."/>
            <person name="Papp T."/>
            <person name="Martin F.M."/>
            <person name="Miettinen O."/>
            <person name="Hibbett D.S."/>
            <person name="Nagy L.G."/>
        </authorList>
    </citation>
    <scope>NUCLEOTIDE SEQUENCE [LARGE SCALE GENOMIC DNA]</scope>
    <source>
        <strain evidence="1 2">NL-1719</strain>
    </source>
</reference>